<keyword evidence="2" id="KW-1185">Reference proteome</keyword>
<gene>
    <name evidence="1" type="ORF">G5B37_11000</name>
</gene>
<name>A0A6G6GQS9_9FLAO</name>
<evidence type="ECO:0008006" key="3">
    <source>
        <dbReference type="Google" id="ProtNLM"/>
    </source>
</evidence>
<dbReference type="AlphaFoldDB" id="A0A6G6GQS9"/>
<dbReference type="KEGG" id="mgel:G5B37_11000"/>
<protein>
    <recommendedName>
        <fullName evidence="3">Adhesin domain-containing protein</fullName>
    </recommendedName>
</protein>
<dbReference type="Proteomes" id="UP000505306">
    <property type="component" value="Chromosome"/>
</dbReference>
<evidence type="ECO:0000313" key="1">
    <source>
        <dbReference type="EMBL" id="QIE60071.1"/>
    </source>
</evidence>
<evidence type="ECO:0000313" key="2">
    <source>
        <dbReference type="Proteomes" id="UP000505306"/>
    </source>
</evidence>
<organism evidence="1 2">
    <name type="scientific">Rasiella rasia</name>
    <dbReference type="NCBI Taxonomy" id="2744027"/>
    <lineage>
        <taxon>Bacteria</taxon>
        <taxon>Pseudomonadati</taxon>
        <taxon>Bacteroidota</taxon>
        <taxon>Flavobacteriia</taxon>
        <taxon>Flavobacteriales</taxon>
        <taxon>Flavobacteriaceae</taxon>
        <taxon>Rasiella</taxon>
    </lineage>
</organism>
<dbReference type="RefSeq" id="WP_164680083.1">
    <property type="nucleotide sequence ID" value="NZ_CP049057.1"/>
</dbReference>
<reference evidence="1 2" key="1">
    <citation type="submission" date="2020-02" db="EMBL/GenBank/DDBJ databases">
        <title>Complete genome sequence of Flavobacteriaceae bacterium.</title>
        <authorList>
            <person name="Kim S.-J."/>
            <person name="Kim Y.-S."/>
            <person name="Kim K.-H."/>
        </authorList>
    </citation>
    <scope>NUCLEOTIDE SEQUENCE [LARGE SCALE GENOMIC DNA]</scope>
    <source>
        <strain evidence="1 2">RR4-40</strain>
    </source>
</reference>
<sequence>MKLSIVLFGLWLFSIPNGYGQKDLSRTYVSENITQLIVDASGVHELTISAVPSDKISVVVHVEGETSNEIVIHEEVSGNRLSLGFGLWPLAKKYDDKLAAHKVVSVVVSMFIPENLFVSIASKTSSVVATGIFDLLYVTLEDEACVLKNYTGNATVKTNRGAIKIAVGNHNSKAKAKTDYGTIIDMLNGDGTFTIYAESKHGNITLSQTQ</sequence>
<accession>A0A6G6GQS9</accession>
<dbReference type="EMBL" id="CP049057">
    <property type="protein sequence ID" value="QIE60071.1"/>
    <property type="molecule type" value="Genomic_DNA"/>
</dbReference>
<proteinExistence type="predicted"/>